<protein>
    <recommendedName>
        <fullName evidence="2">Peptidase A2 domain-containing protein</fullName>
    </recommendedName>
</protein>
<dbReference type="InterPro" id="IPR001969">
    <property type="entry name" value="Aspartic_peptidase_AS"/>
</dbReference>
<dbReference type="InterPro" id="IPR021109">
    <property type="entry name" value="Peptidase_aspartic_dom_sf"/>
</dbReference>
<dbReference type="CDD" id="cd00303">
    <property type="entry name" value="retropepsin_like"/>
    <property type="match status" value="1"/>
</dbReference>
<keyword evidence="1" id="KW-0378">Hydrolase</keyword>
<dbReference type="InterPro" id="IPR019103">
    <property type="entry name" value="Peptidase_aspartic_DDI1-type"/>
</dbReference>
<dbReference type="InterPro" id="IPR001995">
    <property type="entry name" value="Peptidase_A2_cat"/>
</dbReference>
<evidence type="ECO:0000313" key="3">
    <source>
        <dbReference type="EMBL" id="PIP16359.1"/>
    </source>
</evidence>
<evidence type="ECO:0000259" key="2">
    <source>
        <dbReference type="PROSITE" id="PS50175"/>
    </source>
</evidence>
<organism evidence="3 4">
    <name type="scientific">bacterium (Candidatus Ratteibacteria) CG23_combo_of_CG06-09_8_20_14_all_48_7</name>
    <dbReference type="NCBI Taxonomy" id="2014292"/>
    <lineage>
        <taxon>Bacteria</taxon>
        <taxon>Candidatus Ratteibacteria</taxon>
    </lineage>
</organism>
<feature type="non-terminal residue" evidence="3">
    <location>
        <position position="115"/>
    </location>
</feature>
<evidence type="ECO:0000313" key="4">
    <source>
        <dbReference type="Proteomes" id="UP000230392"/>
    </source>
</evidence>
<dbReference type="Proteomes" id="UP000230392">
    <property type="component" value="Unassembled WGS sequence"/>
</dbReference>
<proteinExistence type="predicted"/>
<reference evidence="3 4" key="1">
    <citation type="submission" date="2017-09" db="EMBL/GenBank/DDBJ databases">
        <title>Depth-based differentiation of microbial function through sediment-hosted aquifers and enrichment of novel symbionts in the deep terrestrial subsurface.</title>
        <authorList>
            <person name="Probst A.J."/>
            <person name="Ladd B."/>
            <person name="Jarett J.K."/>
            <person name="Geller-Mcgrath D.E."/>
            <person name="Sieber C.M."/>
            <person name="Emerson J.B."/>
            <person name="Anantharaman K."/>
            <person name="Thomas B.C."/>
            <person name="Malmstrom R."/>
            <person name="Stieglmeier M."/>
            <person name="Klingl A."/>
            <person name="Woyke T."/>
            <person name="Ryan C.M."/>
            <person name="Banfield J.F."/>
        </authorList>
    </citation>
    <scope>NUCLEOTIDE SEQUENCE [LARGE SCALE GENOMIC DNA]</scope>
    <source>
        <strain evidence="3">CG23_combo_of_CG06-09_8_20_14_all_48_7</strain>
    </source>
</reference>
<accession>A0A2G9YAV1</accession>
<dbReference type="Gene3D" id="2.40.70.10">
    <property type="entry name" value="Acid Proteases"/>
    <property type="match status" value="1"/>
</dbReference>
<comment type="caution">
    <text evidence="3">The sequence shown here is derived from an EMBL/GenBank/DDBJ whole genome shotgun (WGS) entry which is preliminary data.</text>
</comment>
<dbReference type="PROSITE" id="PS50175">
    <property type="entry name" value="ASP_PROT_RETROV"/>
    <property type="match status" value="1"/>
</dbReference>
<dbReference type="PROSITE" id="PS00141">
    <property type="entry name" value="ASP_PROTEASE"/>
    <property type="match status" value="1"/>
</dbReference>
<dbReference type="AlphaFoldDB" id="A0A2G9YAV1"/>
<dbReference type="GO" id="GO:0006508">
    <property type="term" value="P:proteolysis"/>
    <property type="evidence" value="ECO:0007669"/>
    <property type="project" value="InterPro"/>
</dbReference>
<dbReference type="GO" id="GO:0004190">
    <property type="term" value="F:aspartic-type endopeptidase activity"/>
    <property type="evidence" value="ECO:0007669"/>
    <property type="project" value="InterPro"/>
</dbReference>
<gene>
    <name evidence="3" type="ORF">COX46_02685</name>
</gene>
<sequence>MRQDFPYLQKGKQSFPVVDIELKTGKKSLMVKALVDSGATFSIFRPEIAEYLGIEIEKGKSIYLEGIGGRILGYIHKLPVRIVDKTFTCKLVFSREFTISFNLLGRDNFFFPFTI</sequence>
<dbReference type="EMBL" id="PCRF01000130">
    <property type="protein sequence ID" value="PIP16359.1"/>
    <property type="molecule type" value="Genomic_DNA"/>
</dbReference>
<feature type="domain" description="Peptidase A2" evidence="2">
    <location>
        <begin position="31"/>
        <end position="108"/>
    </location>
</feature>
<dbReference type="Pfam" id="PF09668">
    <property type="entry name" value="Asp_protease"/>
    <property type="match status" value="1"/>
</dbReference>
<evidence type="ECO:0000256" key="1">
    <source>
        <dbReference type="ARBA" id="ARBA00022801"/>
    </source>
</evidence>
<dbReference type="SUPFAM" id="SSF50630">
    <property type="entry name" value="Acid proteases"/>
    <property type="match status" value="1"/>
</dbReference>
<name>A0A2G9YAV1_9BACT</name>